<dbReference type="NCBIfam" id="TIGR02910">
    <property type="entry name" value="sulfite_red_A"/>
    <property type="match status" value="1"/>
</dbReference>
<dbReference type="InterPro" id="IPR036411">
    <property type="entry name" value="TorD-like_sf"/>
</dbReference>
<dbReference type="InterPro" id="IPR017900">
    <property type="entry name" value="4Fe4S_Fe_S_CS"/>
</dbReference>
<dbReference type="InterPro" id="IPR020945">
    <property type="entry name" value="DMSO/NO3_reduct_chaperone"/>
</dbReference>
<dbReference type="AlphaFoldDB" id="A0A0G3W912"/>
<evidence type="ECO:0000256" key="3">
    <source>
        <dbReference type="ARBA" id="ARBA00023014"/>
    </source>
</evidence>
<proteinExistence type="predicted"/>
<dbReference type="STRING" id="84022.CACET_c04130"/>
<evidence type="ECO:0000256" key="1">
    <source>
        <dbReference type="ARBA" id="ARBA00022723"/>
    </source>
</evidence>
<dbReference type="Pfam" id="PF02613">
    <property type="entry name" value="Nitrate_red_del"/>
    <property type="match status" value="1"/>
</dbReference>
<keyword evidence="2" id="KW-0408">Iron</keyword>
<dbReference type="Gene3D" id="1.10.3480.10">
    <property type="entry name" value="TorD-like"/>
    <property type="match status" value="1"/>
</dbReference>
<keyword evidence="5" id="KW-0560">Oxidoreductase</keyword>
<evidence type="ECO:0000259" key="4">
    <source>
        <dbReference type="PROSITE" id="PS51379"/>
    </source>
</evidence>
<keyword evidence="3" id="KW-0411">Iron-sulfur</keyword>
<reference evidence="5 6" key="1">
    <citation type="submission" date="2014-10" db="EMBL/GenBank/DDBJ databases">
        <title>Genome sequence of Clostridium aceticum DSM 1496.</title>
        <authorList>
            <person name="Poehlein A."/>
            <person name="Schiel-Bengelsdorf B."/>
            <person name="Gottschalk G."/>
            <person name="Duerre P."/>
            <person name="Daniel R."/>
        </authorList>
    </citation>
    <scope>NUCLEOTIDE SEQUENCE [LARGE SCALE GENOMIC DNA]</scope>
    <source>
        <strain evidence="5 6">DSM 1496</strain>
    </source>
</reference>
<keyword evidence="1" id="KW-0479">Metal-binding</keyword>
<feature type="domain" description="4Fe-4S ferredoxin-type" evidence="4">
    <location>
        <begin position="437"/>
        <end position="467"/>
    </location>
</feature>
<accession>A0A0G3W912</accession>
<dbReference type="GO" id="GO:0046872">
    <property type="term" value="F:metal ion binding"/>
    <property type="evidence" value="ECO:0007669"/>
    <property type="project" value="UniProtKB-KW"/>
</dbReference>
<gene>
    <name evidence="5" type="primary">asrA1</name>
    <name evidence="5" type="ORF">CACET_c04130</name>
</gene>
<dbReference type="GO" id="GO:0051536">
    <property type="term" value="F:iron-sulfur cluster binding"/>
    <property type="evidence" value="ECO:0007669"/>
    <property type="project" value="UniProtKB-KW"/>
</dbReference>
<dbReference type="RefSeq" id="WP_082058085.1">
    <property type="nucleotide sequence ID" value="NZ_CP009687.1"/>
</dbReference>
<dbReference type="EC" id="1.8.99.1" evidence="5"/>
<name>A0A0G3W912_9CLOT</name>
<dbReference type="GO" id="GO:0016491">
    <property type="term" value="F:oxidoreductase activity"/>
    <property type="evidence" value="ECO:0007669"/>
    <property type="project" value="UniProtKB-KW"/>
</dbReference>
<dbReference type="SUPFAM" id="SSF89155">
    <property type="entry name" value="TorD-like"/>
    <property type="match status" value="1"/>
</dbReference>
<evidence type="ECO:0000313" key="5">
    <source>
        <dbReference type="EMBL" id="AKL93929.1"/>
    </source>
</evidence>
<dbReference type="KEGG" id="cace:CACET_c04130"/>
<feature type="domain" description="4Fe-4S ferredoxin-type" evidence="4">
    <location>
        <begin position="520"/>
        <end position="551"/>
    </location>
</feature>
<dbReference type="PATRIC" id="fig|84022.6.peg.417"/>
<dbReference type="Pfam" id="PF17179">
    <property type="entry name" value="Fer4_22"/>
    <property type="match status" value="1"/>
</dbReference>
<dbReference type="PROSITE" id="PS51379">
    <property type="entry name" value="4FE4S_FER_2"/>
    <property type="match status" value="2"/>
</dbReference>
<dbReference type="Proteomes" id="UP000035704">
    <property type="component" value="Chromosome"/>
</dbReference>
<evidence type="ECO:0000256" key="2">
    <source>
        <dbReference type="ARBA" id="ARBA00023004"/>
    </source>
</evidence>
<sequence>MDTKLMKTREELYRFLSRVYLREIDQDFFDQMKGFTFPKDCCETELGAGYQLLKEYLETCGSDAVIDLAVDYAKVFLSAGISQGSSAFPYESVYTSPERIVMQDAWDQVCSVYASNGIVKGKVNSDILEDHIALELEFMGFLCSEAQKDPGNISWLKKQQDFLEQHLLNWVPEFCQQIDQFADTLFYKAIAKITHGYLKLEKSILSSGFETLESDTDNSLQCYVSWEKMNTILDELKKEYRVYAPKRFEKRGFKKDTDLIRYGEISRVEEIVHDVQSDFSPKEVFYPITQAMIYFKDNNCEESSIDDTKGMIIFARPCDINAIKRLDNIFMQNGDNTDIYYKRLRDKVKLFMLECREGWDDCFCVSMGSNETDNYSVAARFKENGLLLAVKDETFKKYFAKETASDFIPEFVQSNTKSVVLPKIENREQLKAACDLDFWKQYDEQCIGCGGCNTVCGTCSCFDTVDVIYSETSSSSDGERRRVWSPCMLDTFTLTAGGHRSRQTPGENMRFKTLHKIYDYNLRFNENEHMCVGCGRCDKRCFKDISFFDAINQLSKELEVVKTEKDTMRGE</sequence>
<dbReference type="PANTHER" id="PTHR40447:SF1">
    <property type="entry name" value="ANAEROBIC SULFITE REDUCTASE SUBUNIT A"/>
    <property type="match status" value="1"/>
</dbReference>
<organism evidence="5 6">
    <name type="scientific">Clostridium aceticum</name>
    <dbReference type="NCBI Taxonomy" id="84022"/>
    <lineage>
        <taxon>Bacteria</taxon>
        <taxon>Bacillati</taxon>
        <taxon>Bacillota</taxon>
        <taxon>Clostridia</taxon>
        <taxon>Eubacteriales</taxon>
        <taxon>Clostridiaceae</taxon>
        <taxon>Clostridium</taxon>
    </lineage>
</organism>
<keyword evidence="6" id="KW-1185">Reference proteome</keyword>
<dbReference type="PANTHER" id="PTHR40447">
    <property type="entry name" value="ANAEROBIC SULFITE REDUCTASE SUBUNIT A"/>
    <property type="match status" value="1"/>
</dbReference>
<protein>
    <submittedName>
        <fullName evidence="5">Anaerobic sulfite reductase subunit A</fullName>
        <ecNumber evidence="5">1.8.99.1</ecNumber>
    </submittedName>
</protein>
<dbReference type="SUPFAM" id="SSF46548">
    <property type="entry name" value="alpha-helical ferredoxin"/>
    <property type="match status" value="1"/>
</dbReference>
<evidence type="ECO:0000313" key="6">
    <source>
        <dbReference type="Proteomes" id="UP000035704"/>
    </source>
</evidence>
<dbReference type="InterPro" id="IPR014259">
    <property type="entry name" value="Sulphite_reductase_A"/>
</dbReference>
<dbReference type="PROSITE" id="PS00198">
    <property type="entry name" value="4FE4S_FER_1"/>
    <property type="match status" value="1"/>
</dbReference>
<dbReference type="EMBL" id="CP009687">
    <property type="protein sequence ID" value="AKL93929.1"/>
    <property type="molecule type" value="Genomic_DNA"/>
</dbReference>
<dbReference type="InterPro" id="IPR017896">
    <property type="entry name" value="4Fe4S_Fe-S-bd"/>
</dbReference>